<organism evidence="1 2">
    <name type="scientific">Devosia enhydra</name>
    <dbReference type="NCBI Taxonomy" id="665118"/>
    <lineage>
        <taxon>Bacteria</taxon>
        <taxon>Pseudomonadati</taxon>
        <taxon>Pseudomonadota</taxon>
        <taxon>Alphaproteobacteria</taxon>
        <taxon>Hyphomicrobiales</taxon>
        <taxon>Devosiaceae</taxon>
        <taxon>Devosia</taxon>
    </lineage>
</organism>
<dbReference type="Proteomes" id="UP000183447">
    <property type="component" value="Unassembled WGS sequence"/>
</dbReference>
<evidence type="ECO:0000313" key="2">
    <source>
        <dbReference type="Proteomes" id="UP000183447"/>
    </source>
</evidence>
<dbReference type="AlphaFoldDB" id="A0A1K2HZ96"/>
<evidence type="ECO:0000313" key="1">
    <source>
        <dbReference type="EMBL" id="SFZ85408.1"/>
    </source>
</evidence>
<dbReference type="SUPFAM" id="SSF56524">
    <property type="entry name" value="Oxidoreductase molybdopterin-binding domain"/>
    <property type="match status" value="1"/>
</dbReference>
<dbReference type="EMBL" id="FPKU01000002">
    <property type="protein sequence ID" value="SFZ85408.1"/>
    <property type="molecule type" value="Genomic_DNA"/>
</dbReference>
<gene>
    <name evidence="1" type="ORF">SAMN02983003_2572</name>
</gene>
<dbReference type="RefSeq" id="WP_072343591.1">
    <property type="nucleotide sequence ID" value="NZ_FPKU01000002.1"/>
</dbReference>
<sequence>MKLTILAAFLLLGSGLGALSSPLTLSLSSEATGALTEFALKDLDALTQSEIKTSTPWTEEPYTFSGPRLSAVIAQAGVSSFSSITLRALNDYSVTLRAQDVAAFEPIVSTRMNGAPMAVEDKGPYWLIFDLDNTPQSHQIQTTSWMIWQLIEVRVR</sequence>
<accession>A0A1K2HZ96</accession>
<name>A0A1K2HZ96_9HYPH</name>
<reference evidence="1 2" key="1">
    <citation type="submission" date="2016-11" db="EMBL/GenBank/DDBJ databases">
        <authorList>
            <person name="Jaros S."/>
            <person name="Januszkiewicz K."/>
            <person name="Wedrychowicz H."/>
        </authorList>
    </citation>
    <scope>NUCLEOTIDE SEQUENCE [LARGE SCALE GENOMIC DNA]</scope>
    <source>
        <strain evidence="1 2">ATCC 23634</strain>
    </source>
</reference>
<proteinExistence type="predicted"/>
<dbReference type="InterPro" id="IPR036374">
    <property type="entry name" value="OxRdtase_Mopterin-bd_sf"/>
</dbReference>
<dbReference type="OrthoDB" id="9798763at2"/>
<protein>
    <recommendedName>
        <fullName evidence="3">Oxidoreductase molybdopterin-binding domain-containing protein</fullName>
    </recommendedName>
</protein>
<keyword evidence="2" id="KW-1185">Reference proteome</keyword>
<dbReference type="STRING" id="665118.SAMN02983003_2572"/>
<evidence type="ECO:0008006" key="3">
    <source>
        <dbReference type="Google" id="ProtNLM"/>
    </source>
</evidence>